<keyword evidence="2" id="KW-1185">Reference proteome</keyword>
<dbReference type="PANTHER" id="PTHR36454:SF1">
    <property type="entry name" value="DUF1015 DOMAIN-CONTAINING PROTEIN"/>
    <property type="match status" value="1"/>
</dbReference>
<dbReference type="STRING" id="335543.Sfum_0110"/>
<dbReference type="eggNOG" id="COG4198">
    <property type="taxonomic scope" value="Bacteria"/>
</dbReference>
<dbReference type="Pfam" id="PF06245">
    <property type="entry name" value="DUF1015"/>
    <property type="match status" value="1"/>
</dbReference>
<dbReference type="InParanoid" id="A0LEG1"/>
<evidence type="ECO:0000313" key="1">
    <source>
        <dbReference type="EMBL" id="ABK15813.1"/>
    </source>
</evidence>
<proteinExistence type="predicted"/>
<dbReference type="Proteomes" id="UP000001784">
    <property type="component" value="Chromosome"/>
</dbReference>
<dbReference type="AlphaFoldDB" id="A0LEG1"/>
<name>A0LEG1_SYNFM</name>
<dbReference type="InterPro" id="IPR008323">
    <property type="entry name" value="UCP033563"/>
</dbReference>
<sequence>MAEIAPFRGLRYSPKAAPDLAKVVIPPYDVISPAEQELFLHTSPYNMVHLELGRSDRSDTPENNSHTRAGRTFEDWVRNGVLVREALPAVYYYELDYALSPGKEATRRGFICAMRLEDFRSGTVRPHEKTFQAVKDERLGLMLSCGANLSSVFSLYSDPESVVDETLRSGREAAPAMAFVDRQGMSHRIWRVTDRGVLQRVAELMKGKAIFIADGHHRYETGLNYRDLQRRRNPSAGPHAAFEYIMMYLSNLNQEGLTILPTHRLLRNLGSWDPESILKRAEAFFEVKRFSSDVPGERMLCSELASRGDRKETAIGFFWDNVGSFFLLSARREPVSSYLAGRGIPVETRGLDVVVLDQVVLRNLLGLSEEYLSSEHNIHFKHDLAESIGAVRSGDYEAAFLINPTRIEQVQEVASAKLVMPHKSTYFYPKVGSGMVIRSLSPEEETVW</sequence>
<accession>A0LEG1</accession>
<dbReference type="HOGENOM" id="CLU_031277_2_0_7"/>
<evidence type="ECO:0000313" key="2">
    <source>
        <dbReference type="Proteomes" id="UP000001784"/>
    </source>
</evidence>
<dbReference type="RefSeq" id="WP_011696986.1">
    <property type="nucleotide sequence ID" value="NC_008554.1"/>
</dbReference>
<gene>
    <name evidence="1" type="ordered locus">Sfum_0110</name>
</gene>
<dbReference type="EMBL" id="CP000478">
    <property type="protein sequence ID" value="ABK15813.1"/>
    <property type="molecule type" value="Genomic_DNA"/>
</dbReference>
<dbReference type="PANTHER" id="PTHR36454">
    <property type="entry name" value="LMO2823 PROTEIN"/>
    <property type="match status" value="1"/>
</dbReference>
<reference evidence="1 2" key="1">
    <citation type="submission" date="2006-10" db="EMBL/GenBank/DDBJ databases">
        <title>Complete sequence of Syntrophobacter fumaroxidans MPOB.</title>
        <authorList>
            <consortium name="US DOE Joint Genome Institute"/>
            <person name="Copeland A."/>
            <person name="Lucas S."/>
            <person name="Lapidus A."/>
            <person name="Barry K."/>
            <person name="Detter J.C."/>
            <person name="Glavina del Rio T."/>
            <person name="Hammon N."/>
            <person name="Israni S."/>
            <person name="Pitluck S."/>
            <person name="Goltsman E.G."/>
            <person name="Martinez M."/>
            <person name="Schmutz J."/>
            <person name="Larimer F."/>
            <person name="Land M."/>
            <person name="Hauser L."/>
            <person name="Kyrpides N."/>
            <person name="Kim E."/>
            <person name="Boone D.R."/>
            <person name="Brockman F."/>
            <person name="Culley D."/>
            <person name="Ferry J."/>
            <person name="Gunsalus R."/>
            <person name="McInerney M.J."/>
            <person name="Morrison M."/>
            <person name="Plugge C."/>
            <person name="Rohlin L."/>
            <person name="Scholten J."/>
            <person name="Sieber J."/>
            <person name="Stams A.J.M."/>
            <person name="Worm P."/>
            <person name="Henstra A.M."/>
            <person name="Richardson P."/>
        </authorList>
    </citation>
    <scope>NUCLEOTIDE SEQUENCE [LARGE SCALE GENOMIC DNA]</scope>
    <source>
        <strain evidence="2">DSM 10017 / MPOB</strain>
    </source>
</reference>
<protein>
    <submittedName>
        <fullName evidence="1">Uncharacterized conserved protein UCP033563</fullName>
    </submittedName>
</protein>
<dbReference type="KEGG" id="sfu:Sfum_0110"/>
<organism evidence="1 2">
    <name type="scientific">Syntrophobacter fumaroxidans (strain DSM 10017 / MPOB)</name>
    <dbReference type="NCBI Taxonomy" id="335543"/>
    <lineage>
        <taxon>Bacteria</taxon>
        <taxon>Pseudomonadati</taxon>
        <taxon>Thermodesulfobacteriota</taxon>
        <taxon>Syntrophobacteria</taxon>
        <taxon>Syntrophobacterales</taxon>
        <taxon>Syntrophobacteraceae</taxon>
        <taxon>Syntrophobacter</taxon>
    </lineage>
</organism>
<dbReference type="PIRSF" id="PIRSF033563">
    <property type="entry name" value="UCP033563"/>
    <property type="match status" value="1"/>
</dbReference>